<dbReference type="InterPro" id="IPR056693">
    <property type="entry name" value="DUF7791"/>
</dbReference>
<evidence type="ECO:0000313" key="7">
    <source>
        <dbReference type="Proteomes" id="UP001281003"/>
    </source>
</evidence>
<proteinExistence type="predicted"/>
<evidence type="ECO:0000259" key="5">
    <source>
        <dbReference type="Pfam" id="PF25053"/>
    </source>
</evidence>
<feature type="compositionally biased region" description="Low complexity" evidence="3">
    <location>
        <begin position="1496"/>
        <end position="1506"/>
    </location>
</feature>
<keyword evidence="7" id="KW-1185">Reference proteome</keyword>
<feature type="compositionally biased region" description="Acidic residues" evidence="3">
    <location>
        <begin position="1217"/>
        <end position="1242"/>
    </location>
</feature>
<dbReference type="EMBL" id="JAUTDP010000005">
    <property type="protein sequence ID" value="KAK3399440.1"/>
    <property type="molecule type" value="Genomic_DNA"/>
</dbReference>
<feature type="compositionally biased region" description="Pro residues" evidence="3">
    <location>
        <begin position="1364"/>
        <end position="1379"/>
    </location>
</feature>
<dbReference type="Proteomes" id="UP001281003">
    <property type="component" value="Unassembled WGS sequence"/>
</dbReference>
<dbReference type="PANTHER" id="PTHR10039:SF5">
    <property type="entry name" value="NACHT DOMAIN-CONTAINING PROTEIN"/>
    <property type="match status" value="1"/>
</dbReference>
<protein>
    <recommendedName>
        <fullName evidence="8">NACHT domain-containing protein</fullName>
    </recommendedName>
</protein>
<feature type="compositionally biased region" description="Polar residues" evidence="3">
    <location>
        <begin position="265"/>
        <end position="277"/>
    </location>
</feature>
<reference evidence="6" key="1">
    <citation type="journal article" date="2023" name="Mol. Phylogenet. Evol.">
        <title>Genome-scale phylogeny and comparative genomics of the fungal order Sordariales.</title>
        <authorList>
            <person name="Hensen N."/>
            <person name="Bonometti L."/>
            <person name="Westerberg I."/>
            <person name="Brannstrom I.O."/>
            <person name="Guillou S."/>
            <person name="Cros-Aarteil S."/>
            <person name="Calhoun S."/>
            <person name="Haridas S."/>
            <person name="Kuo A."/>
            <person name="Mondo S."/>
            <person name="Pangilinan J."/>
            <person name="Riley R."/>
            <person name="LaButti K."/>
            <person name="Andreopoulos B."/>
            <person name="Lipzen A."/>
            <person name="Chen C."/>
            <person name="Yan M."/>
            <person name="Daum C."/>
            <person name="Ng V."/>
            <person name="Clum A."/>
            <person name="Steindorff A."/>
            <person name="Ohm R.A."/>
            <person name="Martin F."/>
            <person name="Silar P."/>
            <person name="Natvig D.O."/>
            <person name="Lalanne C."/>
            <person name="Gautier V."/>
            <person name="Ament-Velasquez S.L."/>
            <person name="Kruys A."/>
            <person name="Hutchinson M.I."/>
            <person name="Powell A.J."/>
            <person name="Barry K."/>
            <person name="Miller A.N."/>
            <person name="Grigoriev I.V."/>
            <person name="Debuchy R."/>
            <person name="Gladieux P."/>
            <person name="Hiltunen Thoren M."/>
            <person name="Johannesson H."/>
        </authorList>
    </citation>
    <scope>NUCLEOTIDE SEQUENCE</scope>
    <source>
        <strain evidence="6">FGSC 1904</strain>
    </source>
</reference>
<feature type="compositionally biased region" description="Low complexity" evidence="3">
    <location>
        <begin position="1419"/>
        <end position="1433"/>
    </location>
</feature>
<evidence type="ECO:0000256" key="2">
    <source>
        <dbReference type="SAM" id="Coils"/>
    </source>
</evidence>
<comment type="caution">
    <text evidence="6">The sequence shown here is derived from an EMBL/GenBank/DDBJ whole genome shotgun (WGS) entry which is preliminary data.</text>
</comment>
<dbReference type="Pfam" id="PF25053">
    <property type="entry name" value="DUF7791"/>
    <property type="match status" value="1"/>
</dbReference>
<evidence type="ECO:0000313" key="6">
    <source>
        <dbReference type="EMBL" id="KAK3399440.1"/>
    </source>
</evidence>
<feature type="compositionally biased region" description="Low complexity" evidence="3">
    <location>
        <begin position="283"/>
        <end position="298"/>
    </location>
</feature>
<accession>A0AAE0PGD4</accession>
<dbReference type="InterPro" id="IPR056884">
    <property type="entry name" value="NPHP3-like_N"/>
</dbReference>
<evidence type="ECO:0000256" key="3">
    <source>
        <dbReference type="SAM" id="MobiDB-lite"/>
    </source>
</evidence>
<name>A0AAE0PGD4_SORBR</name>
<keyword evidence="1" id="KW-0677">Repeat</keyword>
<organism evidence="6 7">
    <name type="scientific">Sordaria brevicollis</name>
    <dbReference type="NCBI Taxonomy" id="83679"/>
    <lineage>
        <taxon>Eukaryota</taxon>
        <taxon>Fungi</taxon>
        <taxon>Dikarya</taxon>
        <taxon>Ascomycota</taxon>
        <taxon>Pezizomycotina</taxon>
        <taxon>Sordariomycetes</taxon>
        <taxon>Sordariomycetidae</taxon>
        <taxon>Sordariales</taxon>
        <taxon>Sordariaceae</taxon>
        <taxon>Sordaria</taxon>
    </lineage>
</organism>
<dbReference type="SUPFAM" id="SSF52540">
    <property type="entry name" value="P-loop containing nucleoside triphosphate hydrolases"/>
    <property type="match status" value="1"/>
</dbReference>
<feature type="compositionally biased region" description="Basic residues" evidence="3">
    <location>
        <begin position="1199"/>
        <end position="1212"/>
    </location>
</feature>
<feature type="region of interest" description="Disordered" evidence="3">
    <location>
        <begin position="1345"/>
        <end position="1444"/>
    </location>
</feature>
<reference evidence="6" key="2">
    <citation type="submission" date="2023-07" db="EMBL/GenBank/DDBJ databases">
        <authorList>
            <consortium name="Lawrence Berkeley National Laboratory"/>
            <person name="Haridas S."/>
            <person name="Hensen N."/>
            <person name="Bonometti L."/>
            <person name="Westerberg I."/>
            <person name="Brannstrom I.O."/>
            <person name="Guillou S."/>
            <person name="Cros-Aarteil S."/>
            <person name="Calhoun S."/>
            <person name="Kuo A."/>
            <person name="Mondo S."/>
            <person name="Pangilinan J."/>
            <person name="Riley R."/>
            <person name="LaButti K."/>
            <person name="Andreopoulos B."/>
            <person name="Lipzen A."/>
            <person name="Chen C."/>
            <person name="Yanf M."/>
            <person name="Daum C."/>
            <person name="Ng V."/>
            <person name="Clum A."/>
            <person name="Steindorff A."/>
            <person name="Ohm R."/>
            <person name="Martin F."/>
            <person name="Silar P."/>
            <person name="Natvig D."/>
            <person name="Lalanne C."/>
            <person name="Gautier V."/>
            <person name="Ament-velasquez S.L."/>
            <person name="Kruys A."/>
            <person name="Hutchinson M.I."/>
            <person name="Powell A.J."/>
            <person name="Barry K."/>
            <person name="Miller A.N."/>
            <person name="Grigoriev I.V."/>
            <person name="Debuchy R."/>
            <person name="Gladieux P."/>
            <person name="Thoren M.H."/>
            <person name="Johannesson H."/>
        </authorList>
    </citation>
    <scope>NUCLEOTIDE SEQUENCE</scope>
    <source>
        <strain evidence="6">FGSC 1904</strain>
    </source>
</reference>
<evidence type="ECO:0000256" key="1">
    <source>
        <dbReference type="ARBA" id="ARBA00022737"/>
    </source>
</evidence>
<evidence type="ECO:0000259" key="4">
    <source>
        <dbReference type="Pfam" id="PF24883"/>
    </source>
</evidence>
<feature type="compositionally biased region" description="Basic and acidic residues" evidence="3">
    <location>
        <begin position="1588"/>
        <end position="1623"/>
    </location>
</feature>
<feature type="domain" description="Nephrocystin 3-like N-terminal" evidence="4">
    <location>
        <begin position="394"/>
        <end position="557"/>
    </location>
</feature>
<dbReference type="PANTHER" id="PTHR10039">
    <property type="entry name" value="AMELOGENIN"/>
    <property type="match status" value="1"/>
</dbReference>
<feature type="region of interest" description="Disordered" evidence="3">
    <location>
        <begin position="1484"/>
        <end position="1624"/>
    </location>
</feature>
<feature type="region of interest" description="Disordered" evidence="3">
    <location>
        <begin position="264"/>
        <end position="299"/>
    </location>
</feature>
<dbReference type="InterPro" id="IPR027417">
    <property type="entry name" value="P-loop_NTPase"/>
</dbReference>
<feature type="compositionally biased region" description="Low complexity" evidence="3">
    <location>
        <begin position="1565"/>
        <end position="1586"/>
    </location>
</feature>
<dbReference type="Pfam" id="PF24883">
    <property type="entry name" value="NPHP3_N"/>
    <property type="match status" value="1"/>
</dbReference>
<dbReference type="Gene3D" id="3.40.50.300">
    <property type="entry name" value="P-loop containing nucleotide triphosphate hydrolases"/>
    <property type="match status" value="1"/>
</dbReference>
<feature type="domain" description="DUF7791" evidence="5">
    <location>
        <begin position="685"/>
        <end position="826"/>
    </location>
</feature>
<gene>
    <name evidence="6" type="ORF">B0T20DRAFT_198640</name>
</gene>
<evidence type="ECO:0008006" key="8">
    <source>
        <dbReference type="Google" id="ProtNLM"/>
    </source>
</evidence>
<feature type="region of interest" description="Disordered" evidence="3">
    <location>
        <begin position="1199"/>
        <end position="1299"/>
    </location>
</feature>
<feature type="compositionally biased region" description="Basic and acidic residues" evidence="3">
    <location>
        <begin position="1512"/>
        <end position="1536"/>
    </location>
</feature>
<keyword evidence="2" id="KW-0175">Coiled coil</keyword>
<sequence>MIDPFTALGLASAVLQFIDFGSTVYGEYKRLRNGNSSGNGSGSQNGNNTASRVAVPKSFEAALNDLISLSRVLKTTPRLHNPSATEEILIQHEDAINSLLDQATDMAEDLLNQLQYDPDRSRWNSLAEALINSVRTEGELDQFKERLDGFKRELGIHVLALVNSKVDSQYGMQHHYDLAQQAQQREEIIRLRQDFNRLNERIVKIVAFDQSVIRSGSSSTPIFDQHARLLAEAKQQGGGGGASQTIVAAMVTLASGETRIIYPSGRTTVPSINGNGNQHHPQHISQSHQRPPSSSLSSDTKFDTLLRLSSDPGLMGQPASAELEHVPSKDISSITTAVLNMLHFRQISDRFEAIKPPHENTFNWVFAHHKDPSTFDNICRPWSNLTAFLEGKGDDKEKCYWIKGRPGSGKSTLMKYVVSDRRLRYHLQKWVGAGDDLICASFFSWHLGADDQRLVSGLMRSVLYQVLSARPDLIPTLMPETCLLAAKSHTSQLETPSAAELRMWFDRLLHATATGVGNLRLFVAIDGIDEFQGDPDELLYLIRNTKGDRVKYLVSSRPMQVCTKAFGNYPSLKLQDLTEDDIRRYTEAMLGELLQVRDNSRGAAVVAGGGGEEWFRLVNEIVKRSEGVFLWVALVIKSLQITSKGLLLQQNHHDTTTLKEMRKRLDQLPGGGGEIEKLYGHMLKKIPPDYKKNAAKLFRIVLASVDIEQQIREHPILAIQLSLAEGVWDEVKLIPEGSLTWDLEEVRVRDIEARVGSRCLGLLEVHARRDDKTHKPYIDFTHRTAVDFLRESQIAIDFLYGTLSSDFNPQAYLVRSCLTMARVMPTTTYFDGDVVWDSMRTCLEYARIAEYKKRPVFDGYLDRLDQAMSRHWFAALSSTIPSSSPSDIHRLHHWSQKASWFWTGPKDVDMTRVQAEFTHFCYPPLYIPADPATTTSSSTPDEETHRLLREIDLGFLVVAIMYSLPTYLRTCLHRLKEAEEEIEATMKRKSHRKNLINKIDKIKGGKQTYVPAKVAHTATRLLFLWAQLTAASASGGEFCIVPWTKPHARVCRTLLEFGANPMCEFGVSVSGGGGGGGKTLGGRRNAWELTCQAILVLVHPALRKKQLTELLPNQKVRAVLWITNFFVKNGADRNSKVPGVVLHGCGMKNLVLECPGRGKEEEATLLEWLEPYAKGPATNEVGKKLGMIMRKTHRVLKGVHKTKGWRRRKSRRPNGEGGDEFDEDSDDYGSEDDDDYDDDSDDDGRSVIMPASRDRGEQIILRKPLRRAGSGDTLLDDAMEGDKPLPPIPRESGSTMLSTQASMPEIVDEADYNSRAKTPVMHHQALPDTPPPSAPDEIFFLPTASFVELPNSTPPSPTETISPILPPPELAEPQPTPPPRPHEPTPEMQQSPRFSDFPRMPLSPLSQRFPLSPLSQRFPLSPVSPRMPLSPLSPRTPGPMAAPSPADFLFPPAFRAAAFHHRRQTEPFPGLGINPSCATLVDPNSDDVEDLYPDVARAPSPSLSRRSSTETLVDKKAPHYTRESLGKKPDMERPVHPLELAMQRGELSDSDQETVRGRRGRDRSNTMTTSTTSATTNTTATTSTTTGRHREAREMKRREEKEDKERREREASRAARKLPEPKAGKQGYAKYLGQTGAKAAAVVPQKLFNLAFWVGDWCKRAYGRCSWVVKIRW</sequence>
<feature type="coiled-coil region" evidence="2">
    <location>
        <begin position="968"/>
        <end position="995"/>
    </location>
</feature>